<dbReference type="SUPFAM" id="SSF54786">
    <property type="entry name" value="YcfA/nrd intein domain"/>
    <property type="match status" value="1"/>
</dbReference>
<evidence type="ECO:0000256" key="5">
    <source>
        <dbReference type="ARBA" id="ARBA00022801"/>
    </source>
</evidence>
<keyword evidence="5" id="KW-0378">Hydrolase</keyword>
<protein>
    <submittedName>
        <fullName evidence="8">Type II toxin-antitoxin system HicA family toxin</fullName>
    </submittedName>
</protein>
<sequence>MKFSELYRMLERDGWYVERTKKHRVYVHPEKTGSIPVGKHVAQEVPKGTLNSILKLAGLK</sequence>
<keyword evidence="9" id="KW-1185">Reference proteome</keyword>
<keyword evidence="4" id="KW-0255">Endonuclease</keyword>
<evidence type="ECO:0000256" key="6">
    <source>
        <dbReference type="ARBA" id="ARBA00022884"/>
    </source>
</evidence>
<dbReference type="GO" id="GO:0003729">
    <property type="term" value="F:mRNA binding"/>
    <property type="evidence" value="ECO:0007669"/>
    <property type="project" value="InterPro"/>
</dbReference>
<evidence type="ECO:0000313" key="9">
    <source>
        <dbReference type="Proteomes" id="UP000324611"/>
    </source>
</evidence>
<evidence type="ECO:0000313" key="8">
    <source>
        <dbReference type="EMBL" id="KAA2239617.1"/>
    </source>
</evidence>
<dbReference type="GO" id="GO:0004519">
    <property type="term" value="F:endonuclease activity"/>
    <property type="evidence" value="ECO:0007669"/>
    <property type="project" value="UniProtKB-KW"/>
</dbReference>
<reference evidence="8 9" key="2">
    <citation type="submission" date="2019-09" db="EMBL/GenBank/DDBJ databases">
        <authorList>
            <person name="Jin C."/>
        </authorList>
    </citation>
    <scope>NUCLEOTIDE SEQUENCE [LARGE SCALE GENOMIC DNA]</scope>
    <source>
        <strain evidence="8 9">BN140078</strain>
    </source>
</reference>
<dbReference type="Gene3D" id="3.30.920.30">
    <property type="entry name" value="Hypothetical protein"/>
    <property type="match status" value="1"/>
</dbReference>
<keyword evidence="7" id="KW-0346">Stress response</keyword>
<dbReference type="Pfam" id="PF07927">
    <property type="entry name" value="HicA_toxin"/>
    <property type="match status" value="1"/>
</dbReference>
<gene>
    <name evidence="8" type="ORF">F0L74_25840</name>
</gene>
<evidence type="ECO:0000256" key="2">
    <source>
        <dbReference type="ARBA" id="ARBA00022649"/>
    </source>
</evidence>
<evidence type="ECO:0000256" key="4">
    <source>
        <dbReference type="ARBA" id="ARBA00022759"/>
    </source>
</evidence>
<evidence type="ECO:0000256" key="7">
    <source>
        <dbReference type="ARBA" id="ARBA00023016"/>
    </source>
</evidence>
<keyword evidence="2" id="KW-1277">Toxin-antitoxin system</keyword>
<organism evidence="8 9">
    <name type="scientific">Chitinophaga agrisoli</name>
    <dbReference type="NCBI Taxonomy" id="2607653"/>
    <lineage>
        <taxon>Bacteria</taxon>
        <taxon>Pseudomonadati</taxon>
        <taxon>Bacteroidota</taxon>
        <taxon>Chitinophagia</taxon>
        <taxon>Chitinophagales</taxon>
        <taxon>Chitinophagaceae</taxon>
        <taxon>Chitinophaga</taxon>
    </lineage>
</organism>
<accession>A0A5B2VMV0</accession>
<keyword evidence="6" id="KW-0694">RNA-binding</keyword>
<dbReference type="InterPro" id="IPR038570">
    <property type="entry name" value="HicA_sf"/>
</dbReference>
<keyword evidence="3" id="KW-0540">Nuclease</keyword>
<dbReference type="AlphaFoldDB" id="A0A5B2VMV0"/>
<proteinExistence type="inferred from homology"/>
<evidence type="ECO:0000256" key="1">
    <source>
        <dbReference type="ARBA" id="ARBA00006620"/>
    </source>
</evidence>
<dbReference type="EMBL" id="VUOC01000004">
    <property type="protein sequence ID" value="KAA2239617.1"/>
    <property type="molecule type" value="Genomic_DNA"/>
</dbReference>
<dbReference type="InterPro" id="IPR012933">
    <property type="entry name" value="HicA_mRNA_interferase"/>
</dbReference>
<name>A0A5B2VMV0_9BACT</name>
<comment type="similarity">
    <text evidence="1">Belongs to the HicA mRNA interferase family.</text>
</comment>
<comment type="caution">
    <text evidence="8">The sequence shown here is derived from an EMBL/GenBank/DDBJ whole genome shotgun (WGS) entry which is preliminary data.</text>
</comment>
<dbReference type="Proteomes" id="UP000324611">
    <property type="component" value="Unassembled WGS sequence"/>
</dbReference>
<evidence type="ECO:0000256" key="3">
    <source>
        <dbReference type="ARBA" id="ARBA00022722"/>
    </source>
</evidence>
<dbReference type="GO" id="GO:0016787">
    <property type="term" value="F:hydrolase activity"/>
    <property type="evidence" value="ECO:0007669"/>
    <property type="project" value="UniProtKB-KW"/>
</dbReference>
<reference evidence="8 9" key="1">
    <citation type="submission" date="2019-09" db="EMBL/GenBank/DDBJ databases">
        <title>Chitinophaga ginsengihumi sp. nov., isolated from soil of ginseng rhizosphere.</title>
        <authorList>
            <person name="Lee J."/>
        </authorList>
    </citation>
    <scope>NUCLEOTIDE SEQUENCE [LARGE SCALE GENOMIC DNA]</scope>
    <source>
        <strain evidence="8 9">BN140078</strain>
    </source>
</reference>